<proteinExistence type="predicted"/>
<dbReference type="Proteomes" id="UP000294847">
    <property type="component" value="Chromosome 7"/>
</dbReference>
<protein>
    <submittedName>
        <fullName evidence="1">Uncharacterized protein</fullName>
    </submittedName>
</protein>
<gene>
    <name evidence="1" type="ORF">PoMZ_13214</name>
</gene>
<dbReference type="AlphaFoldDB" id="A0A4P7NUS4"/>
<organism evidence="1 2">
    <name type="scientific">Pyricularia oryzae</name>
    <name type="common">Rice blast fungus</name>
    <name type="synonym">Magnaporthe oryzae</name>
    <dbReference type="NCBI Taxonomy" id="318829"/>
    <lineage>
        <taxon>Eukaryota</taxon>
        <taxon>Fungi</taxon>
        <taxon>Dikarya</taxon>
        <taxon>Ascomycota</taxon>
        <taxon>Pezizomycotina</taxon>
        <taxon>Sordariomycetes</taxon>
        <taxon>Sordariomycetidae</taxon>
        <taxon>Magnaporthales</taxon>
        <taxon>Pyriculariaceae</taxon>
        <taxon>Pyricularia</taxon>
    </lineage>
</organism>
<evidence type="ECO:0000313" key="1">
    <source>
        <dbReference type="EMBL" id="QBZ66241.1"/>
    </source>
</evidence>
<name>A0A4P7NUS4_PYROR</name>
<sequence length="66" mass="7723">MPYGFREITPLYQGYDDPYGATWDTTFDAEKLVPTRRVQASHRTQKRFRGENGMNAFQGMIDMRSD</sequence>
<accession>A0A4P7NUS4</accession>
<reference evidence="1 2" key="1">
    <citation type="journal article" date="2019" name="Mol. Biol. Evol.">
        <title>Blast fungal genomes show frequent chromosomal changes, gene gains and losses, and effector gene turnover.</title>
        <authorList>
            <person name="Gomez Luciano L.B."/>
            <person name="Jason Tsai I."/>
            <person name="Chuma I."/>
            <person name="Tosa Y."/>
            <person name="Chen Y.H."/>
            <person name="Li J.Y."/>
            <person name="Li M.Y."/>
            <person name="Jade Lu M.Y."/>
            <person name="Nakayashiki H."/>
            <person name="Li W.H."/>
        </authorList>
    </citation>
    <scope>NUCLEOTIDE SEQUENCE [LARGE SCALE GENOMIC DNA]</scope>
    <source>
        <strain evidence="1">MZ5-1-6</strain>
    </source>
</reference>
<evidence type="ECO:0000313" key="2">
    <source>
        <dbReference type="Proteomes" id="UP000294847"/>
    </source>
</evidence>
<dbReference type="EMBL" id="CP034210">
    <property type="protein sequence ID" value="QBZ66241.1"/>
    <property type="molecule type" value="Genomic_DNA"/>
</dbReference>